<dbReference type="OrthoDB" id="265795at2759"/>
<evidence type="ECO:0000313" key="3">
    <source>
        <dbReference type="EMBL" id="KFG46804.1"/>
    </source>
</evidence>
<dbReference type="VEuPathDB" id="ToxoDB:TGDOM2_247320"/>
<accession>A0A086KQY6</accession>
<comment type="caution">
    <text evidence="3">The sequence shown here is derived from an EMBL/GenBank/DDBJ whole genome shotgun (WGS) entry which is preliminary data.</text>
</comment>
<reference evidence="3 4" key="1">
    <citation type="submission" date="2014-02" db="EMBL/GenBank/DDBJ databases">
        <authorList>
            <person name="Sibley D."/>
            <person name="Venepally P."/>
            <person name="Karamycheva S."/>
            <person name="Hadjithomas M."/>
            <person name="Khan A."/>
            <person name="Brunk B."/>
            <person name="Roos D."/>
            <person name="Caler E."/>
            <person name="Lorenzi H."/>
        </authorList>
    </citation>
    <scope>NUCLEOTIDE SEQUENCE [LARGE SCALE GENOMIC DNA]</scope>
    <source>
        <strain evidence="3 4">GAB2-2007-GAL-DOM2</strain>
    </source>
</reference>
<sequence length="614" mass="69828">MGWSSRPPFRGSPPVPPSRFPDRFLDRDRNCSPCSYAAFVPPSPEGSNQQRQLRQPPLQRGQQWQALCKRSRPDDFSENLEQYGHHLHATDLPPPKHGQQHSGTRPTGHPGGQKRFLPEGFGSSVRTSREADPSRVPSCSENIHRSRHTDMRECIGHVQSDFAEQRHREGSAHRQIQRENIGVSRNPRCSRTGPQPLLSADVRQRRAEAPVYFSGSNSNNEYQGNALDMPPSFKGMNKMHETRSQSSAKESSGPQHFQRSKDKVLTPLQISKRDADILHTKRSEGYQRYVRAVPREKRSPLCRTTWHPVTPRSAQNLSVKQWRDLLSKWRHQVHLWTNLPEHVYSSISGMAVEDQMKTLGSMTARELDSRDGVHKDAGKSEDSRNVETREAIGRSSEEIASWLTALELPTGTKDKPSALAGKSDALCRPILFVPSWYRTVLHRKKFDVVHEKDFETAAEQLAKKIRAGSHLQQQHFRSSASVMRSVYGHSCAALQTFEMEVSASQVSEDSQAKEDFQNRTNYKISRNLPLDMVLRLTRRQPDLIGKVCGKACAETLSSNEDEDGFLMRLCQRQREQAVLFIQGVLYSDFSSSQNVKGRRDSRQHSGKTCRRRFL</sequence>
<dbReference type="GO" id="GO:0003723">
    <property type="term" value="F:RNA binding"/>
    <property type="evidence" value="ECO:0007669"/>
    <property type="project" value="InterPro"/>
</dbReference>
<feature type="region of interest" description="Disordered" evidence="1">
    <location>
        <begin position="232"/>
        <end position="264"/>
    </location>
</feature>
<evidence type="ECO:0000259" key="2">
    <source>
        <dbReference type="Pfam" id="PF15247"/>
    </source>
</evidence>
<dbReference type="InterPro" id="IPR029344">
    <property type="entry name" value="SLBP_RNA_bind"/>
</dbReference>
<dbReference type="Gene3D" id="1.10.8.1120">
    <property type="entry name" value="Histone RNA hairpin-binding protein RNA-binding domain"/>
    <property type="match status" value="1"/>
</dbReference>
<feature type="region of interest" description="Disordered" evidence="1">
    <location>
        <begin position="367"/>
        <end position="391"/>
    </location>
</feature>
<feature type="compositionally biased region" description="Pro residues" evidence="1">
    <location>
        <begin position="10"/>
        <end position="19"/>
    </location>
</feature>
<dbReference type="EMBL" id="AHZU02000246">
    <property type="protein sequence ID" value="KFG46804.1"/>
    <property type="molecule type" value="Genomic_DNA"/>
</dbReference>
<gene>
    <name evidence="3" type="ORF">TGDOM2_247320</name>
</gene>
<feature type="compositionally biased region" description="Low complexity" evidence="1">
    <location>
        <begin position="49"/>
        <end position="65"/>
    </location>
</feature>
<dbReference type="InterPro" id="IPR038294">
    <property type="entry name" value="SLBP_RNA_bind_sf"/>
</dbReference>
<dbReference type="AlphaFoldDB" id="A0A086KQY6"/>
<organism evidence="3 4">
    <name type="scientific">Toxoplasma gondii GAB2-2007-GAL-DOM2</name>
    <dbReference type="NCBI Taxonomy" id="1130820"/>
    <lineage>
        <taxon>Eukaryota</taxon>
        <taxon>Sar</taxon>
        <taxon>Alveolata</taxon>
        <taxon>Apicomplexa</taxon>
        <taxon>Conoidasida</taxon>
        <taxon>Coccidia</taxon>
        <taxon>Eucoccidiorida</taxon>
        <taxon>Eimeriorina</taxon>
        <taxon>Sarcocystidae</taxon>
        <taxon>Toxoplasma</taxon>
    </lineage>
</organism>
<protein>
    <recommendedName>
        <fullName evidence="2">Histone RNA hairpin-binding protein RNA-binding domain-containing protein</fullName>
    </recommendedName>
</protein>
<name>A0A086KQY6_TOXGO</name>
<evidence type="ECO:0000256" key="1">
    <source>
        <dbReference type="SAM" id="MobiDB-lite"/>
    </source>
</evidence>
<dbReference type="Proteomes" id="UP000028837">
    <property type="component" value="Unassembled WGS sequence"/>
</dbReference>
<feature type="compositionally biased region" description="Polar residues" evidence="1">
    <location>
        <begin position="244"/>
        <end position="257"/>
    </location>
</feature>
<dbReference type="Pfam" id="PF15247">
    <property type="entry name" value="SLBP_RNA_bind"/>
    <property type="match status" value="1"/>
</dbReference>
<evidence type="ECO:0000313" key="4">
    <source>
        <dbReference type="Proteomes" id="UP000028837"/>
    </source>
</evidence>
<feature type="compositionally biased region" description="Basic and acidic residues" evidence="1">
    <location>
        <begin position="20"/>
        <end position="30"/>
    </location>
</feature>
<feature type="region of interest" description="Disordered" evidence="1">
    <location>
        <begin position="1"/>
        <end position="144"/>
    </location>
</feature>
<feature type="domain" description="Histone RNA hairpin-binding protein RNA-binding" evidence="2">
    <location>
        <begin position="268"/>
        <end position="337"/>
    </location>
</feature>
<proteinExistence type="predicted"/>